<dbReference type="AlphaFoldDB" id="A0A8J4VAY6"/>
<evidence type="ECO:0000256" key="7">
    <source>
        <dbReference type="SAM" id="MobiDB-lite"/>
    </source>
</evidence>
<reference evidence="8" key="1">
    <citation type="submission" date="2020-01" db="EMBL/GenBank/DDBJ databases">
        <title>Development of genomics and gene disruption for Polysphondylium violaceum indicates a role for the polyketide synthase stlB in stalk morphogenesis.</title>
        <authorList>
            <person name="Narita B."/>
            <person name="Kawabe Y."/>
            <person name="Kin K."/>
            <person name="Saito T."/>
            <person name="Gibbs R."/>
            <person name="Kuspa A."/>
            <person name="Muzny D."/>
            <person name="Queller D."/>
            <person name="Richards S."/>
            <person name="Strassman J."/>
            <person name="Sucgang R."/>
            <person name="Worley K."/>
            <person name="Schaap P."/>
        </authorList>
    </citation>
    <scope>NUCLEOTIDE SEQUENCE</scope>
    <source>
        <strain evidence="8">QSvi11</strain>
    </source>
</reference>
<dbReference type="OrthoDB" id="10254665at2759"/>
<accession>A0A8J4VAY6</accession>
<dbReference type="InterPro" id="IPR017423">
    <property type="entry name" value="TRM6"/>
</dbReference>
<dbReference type="GO" id="GO:0031515">
    <property type="term" value="C:tRNA (m1A) methyltransferase complex"/>
    <property type="evidence" value="ECO:0007669"/>
    <property type="project" value="InterPro"/>
</dbReference>
<evidence type="ECO:0000256" key="6">
    <source>
        <dbReference type="ARBA" id="ARBA00032319"/>
    </source>
</evidence>
<feature type="compositionally biased region" description="Low complexity" evidence="7">
    <location>
        <begin position="490"/>
        <end position="502"/>
    </location>
</feature>
<comment type="similarity">
    <text evidence="2">Belongs to the TRM6/GCD10 family.</text>
</comment>
<feature type="region of interest" description="Disordered" evidence="7">
    <location>
        <begin position="461"/>
        <end position="502"/>
    </location>
</feature>
<evidence type="ECO:0000313" key="9">
    <source>
        <dbReference type="Proteomes" id="UP000695562"/>
    </source>
</evidence>
<comment type="caution">
    <text evidence="8">The sequence shown here is derived from an EMBL/GenBank/DDBJ whole genome shotgun (WGS) entry which is preliminary data.</text>
</comment>
<dbReference type="PANTHER" id="PTHR12945:SF0">
    <property type="entry name" value="TRNA (ADENINE(58)-N(1))-METHYLTRANSFERASE NON-CATALYTIC SUBUNIT TRM6"/>
    <property type="match status" value="1"/>
</dbReference>
<dbReference type="GO" id="GO:0005634">
    <property type="term" value="C:nucleus"/>
    <property type="evidence" value="ECO:0007669"/>
    <property type="project" value="UniProtKB-SubCell"/>
</dbReference>
<dbReference type="EMBL" id="AJWJ01000023">
    <property type="protein sequence ID" value="KAF2077639.1"/>
    <property type="molecule type" value="Genomic_DNA"/>
</dbReference>
<name>A0A8J4VAY6_9MYCE</name>
<protein>
    <recommendedName>
        <fullName evidence="3">tRNA (adenine(58)-N(1))-methyltransferase non-catalytic subunit TRM6</fullName>
    </recommendedName>
    <alternativeName>
        <fullName evidence="6">tRNA(m1A58)-methyltransferase subunit TRM6</fullName>
    </alternativeName>
</protein>
<evidence type="ECO:0000256" key="2">
    <source>
        <dbReference type="ARBA" id="ARBA00008320"/>
    </source>
</evidence>
<evidence type="ECO:0000313" key="8">
    <source>
        <dbReference type="EMBL" id="KAF2077639.1"/>
    </source>
</evidence>
<dbReference type="Pfam" id="PF04189">
    <property type="entry name" value="Gcd10p"/>
    <property type="match status" value="1"/>
</dbReference>
<keyword evidence="9" id="KW-1185">Reference proteome</keyword>
<evidence type="ECO:0000256" key="5">
    <source>
        <dbReference type="ARBA" id="ARBA00023242"/>
    </source>
</evidence>
<dbReference type="Proteomes" id="UP000695562">
    <property type="component" value="Unassembled WGS sequence"/>
</dbReference>
<proteinExistence type="inferred from homology"/>
<organism evidence="8 9">
    <name type="scientific">Polysphondylium violaceum</name>
    <dbReference type="NCBI Taxonomy" id="133409"/>
    <lineage>
        <taxon>Eukaryota</taxon>
        <taxon>Amoebozoa</taxon>
        <taxon>Evosea</taxon>
        <taxon>Eumycetozoa</taxon>
        <taxon>Dictyostelia</taxon>
        <taxon>Dictyosteliales</taxon>
        <taxon>Dictyosteliaceae</taxon>
        <taxon>Polysphondylium</taxon>
    </lineage>
</organism>
<dbReference type="Gene3D" id="3.40.50.150">
    <property type="entry name" value="Vaccinia Virus protein VP39"/>
    <property type="match status" value="1"/>
</dbReference>
<sequence length="502" mass="55514">MEVDTTTTTTTTATATTTTTTKATFDQSRFKIKDGDHVILDINDGEKYSVIQVRKPYKTKIGKQQIDISSIIGESFYSLFQVSGTGLKKVTQKELEDAMNSLTELNKSEDANNSNLDQNHTAQKLSQQDIIDMKTKGTDSDVIIKTLIENSASFQSKTAYSQIKYLKKKLKKYKTIVKVVRPTLKSLTQANYSKDPRKICNLRFDTFGQLLTLANIRSGQSVLTVETTMGLVTGSIAERMGSQGTILNAYIGKGPSLSIVNSFGFPQETLNTIYPFNLNVLDKLNSGQDVSTITPVQVQFTKLKEEKDKNNSETTATTTTTTTTAVVESIKTNNNRNDTSTENIVRMVKEGVWSLVIVTHYSPLNILLACLPHLNNSGNFVVFCQYSQPLVECHQFLHENFLAVNLQITEIWMREQQVLPKRTHPMMGMDGASGYLLSGIKATKPKSNVVKSESTAAAAILVESEPTTDNMDTAEESALKKRKREDQVESSSTPVSSTSSTQ</sequence>
<dbReference type="PANTHER" id="PTHR12945">
    <property type="entry name" value="TRANSLATION INITIATION FACTOR EIF3-RELATED"/>
    <property type="match status" value="1"/>
</dbReference>
<dbReference type="GO" id="GO:0030488">
    <property type="term" value="P:tRNA methylation"/>
    <property type="evidence" value="ECO:0007669"/>
    <property type="project" value="InterPro"/>
</dbReference>
<evidence type="ECO:0000256" key="1">
    <source>
        <dbReference type="ARBA" id="ARBA00004123"/>
    </source>
</evidence>
<evidence type="ECO:0000256" key="4">
    <source>
        <dbReference type="ARBA" id="ARBA00022694"/>
    </source>
</evidence>
<evidence type="ECO:0000256" key="3">
    <source>
        <dbReference type="ARBA" id="ARBA00021704"/>
    </source>
</evidence>
<dbReference type="InterPro" id="IPR029063">
    <property type="entry name" value="SAM-dependent_MTases_sf"/>
</dbReference>
<keyword evidence="5" id="KW-0539">Nucleus</keyword>
<gene>
    <name evidence="8" type="ORF">CYY_001026</name>
</gene>
<keyword evidence="4" id="KW-0819">tRNA processing</keyword>
<comment type="subcellular location">
    <subcellularLocation>
        <location evidence="1">Nucleus</location>
    </subcellularLocation>
</comment>